<comment type="caution">
    <text evidence="3">The sequence shown here is derived from an EMBL/GenBank/DDBJ whole genome shotgun (WGS) entry which is preliminary data.</text>
</comment>
<accession>A0ABT3RXU3</accession>
<dbReference type="RefSeq" id="WP_056069023.1">
    <property type="nucleotide sequence ID" value="NZ_CP104934.1"/>
</dbReference>
<evidence type="ECO:0000256" key="1">
    <source>
        <dbReference type="ARBA" id="ARBA00006739"/>
    </source>
</evidence>
<dbReference type="Gene3D" id="3.90.550.10">
    <property type="entry name" value="Spore Coat Polysaccharide Biosynthesis Protein SpsA, Chain A"/>
    <property type="match status" value="1"/>
</dbReference>
<gene>
    <name evidence="3" type="ORF">ORG12_00030</name>
</gene>
<dbReference type="PANTHER" id="PTHR48090:SF7">
    <property type="entry name" value="RFBJ PROTEIN"/>
    <property type="match status" value="1"/>
</dbReference>
<reference evidence="3 4" key="1">
    <citation type="submission" date="2022-11" db="EMBL/GenBank/DDBJ databases">
        <title>Taxonomy of Curtobacterium flaccumfaciens.</title>
        <authorList>
            <person name="Osdaghi E."/>
            <person name="Taghavi S.M."/>
            <person name="Hamidizade M."/>
            <person name="Abachi H."/>
            <person name="Fazliarab A."/>
            <person name="Baeyen S."/>
            <person name="Portier P."/>
            <person name="Van Vaerenbergh J."/>
            <person name="Jacques M.-A."/>
        </authorList>
    </citation>
    <scope>NUCLEOTIDE SEQUENCE [LARGE SCALE GENOMIC DNA]</scope>
    <source>
        <strain evidence="3 4">LMG 3715</strain>
    </source>
</reference>
<dbReference type="EMBL" id="JAPJDE010000001">
    <property type="protein sequence ID" value="MCX2847053.1"/>
    <property type="molecule type" value="Genomic_DNA"/>
</dbReference>
<comment type="similarity">
    <text evidence="1">Belongs to the glycosyltransferase 2 family.</text>
</comment>
<dbReference type="InterPro" id="IPR029044">
    <property type="entry name" value="Nucleotide-diphossugar_trans"/>
</dbReference>
<dbReference type="InterPro" id="IPR001173">
    <property type="entry name" value="Glyco_trans_2-like"/>
</dbReference>
<name>A0ABT3RXU3_9MICO</name>
<protein>
    <submittedName>
        <fullName evidence="3">Glycosyltransferase family 2 protein</fullName>
    </submittedName>
</protein>
<dbReference type="CDD" id="cd04179">
    <property type="entry name" value="DPM_DPG-synthase_like"/>
    <property type="match status" value="1"/>
</dbReference>
<dbReference type="InterPro" id="IPR050256">
    <property type="entry name" value="Glycosyltransferase_2"/>
</dbReference>
<feature type="domain" description="Glycosyltransferase 2-like" evidence="2">
    <location>
        <begin position="14"/>
        <end position="169"/>
    </location>
</feature>
<evidence type="ECO:0000313" key="4">
    <source>
        <dbReference type="Proteomes" id="UP001207276"/>
    </source>
</evidence>
<dbReference type="Proteomes" id="UP001207276">
    <property type="component" value="Unassembled WGS sequence"/>
</dbReference>
<keyword evidence="4" id="KW-1185">Reference proteome</keyword>
<dbReference type="Pfam" id="PF00535">
    <property type="entry name" value="Glycos_transf_2"/>
    <property type="match status" value="1"/>
</dbReference>
<sequence length="321" mass="33888">MPVRTVRPADPRVSVVIPARNEARNLEIILPKLPPVYEVILVDGNSVDDTIATAQRVMPGIRVVHQTRKGKGNALACGFEAVTGDVVVMFDADCSADPDEIPRFVQALVEGADVAKGTRYSLGGGSDDITIVRNMGNRGLNLLCNVILGTRYSDLCYGYNAFWADVLPEIGLLSSELPKPADGSMLWGDGFEIETVLTCRWSAAELAITEVPSHEKLRVHGSSNLNAVTDGIRVLKSIMHERRRAAIGRAEVRRAAMSVVPPAQQLVAGHAPVHAAGHAPVHAAGHAPVHAAGHAPVHAAGHAPVGTPVAATAGILEEDVA</sequence>
<dbReference type="PANTHER" id="PTHR48090">
    <property type="entry name" value="UNDECAPRENYL-PHOSPHATE 4-DEOXY-4-FORMAMIDO-L-ARABINOSE TRANSFERASE-RELATED"/>
    <property type="match status" value="1"/>
</dbReference>
<organism evidence="3 4">
    <name type="scientific">Curtobacterium poinsettiae</name>
    <dbReference type="NCBI Taxonomy" id="159612"/>
    <lineage>
        <taxon>Bacteria</taxon>
        <taxon>Bacillati</taxon>
        <taxon>Actinomycetota</taxon>
        <taxon>Actinomycetes</taxon>
        <taxon>Micrococcales</taxon>
        <taxon>Microbacteriaceae</taxon>
        <taxon>Curtobacterium</taxon>
    </lineage>
</organism>
<evidence type="ECO:0000313" key="3">
    <source>
        <dbReference type="EMBL" id="MCX2847053.1"/>
    </source>
</evidence>
<dbReference type="SUPFAM" id="SSF53448">
    <property type="entry name" value="Nucleotide-diphospho-sugar transferases"/>
    <property type="match status" value="1"/>
</dbReference>
<proteinExistence type="inferred from homology"/>
<evidence type="ECO:0000259" key="2">
    <source>
        <dbReference type="Pfam" id="PF00535"/>
    </source>
</evidence>